<dbReference type="AlphaFoldDB" id="A0A239LN53"/>
<proteinExistence type="predicted"/>
<feature type="transmembrane region" description="Helical" evidence="2">
    <location>
        <begin position="52"/>
        <end position="70"/>
    </location>
</feature>
<dbReference type="EMBL" id="FZOF01000020">
    <property type="protein sequence ID" value="SNT31308.1"/>
    <property type="molecule type" value="Genomic_DNA"/>
</dbReference>
<evidence type="ECO:0000313" key="3">
    <source>
        <dbReference type="EMBL" id="SNT31308.1"/>
    </source>
</evidence>
<organism evidence="3 4">
    <name type="scientific">Actinacidiphila glaucinigra</name>
    <dbReference type="NCBI Taxonomy" id="235986"/>
    <lineage>
        <taxon>Bacteria</taxon>
        <taxon>Bacillati</taxon>
        <taxon>Actinomycetota</taxon>
        <taxon>Actinomycetes</taxon>
        <taxon>Kitasatosporales</taxon>
        <taxon>Streptomycetaceae</taxon>
        <taxon>Actinacidiphila</taxon>
    </lineage>
</organism>
<name>A0A239LN53_9ACTN</name>
<evidence type="ECO:0000256" key="2">
    <source>
        <dbReference type="SAM" id="Phobius"/>
    </source>
</evidence>
<gene>
    <name evidence="3" type="ORF">SAMN05216252_12094</name>
</gene>
<dbReference type="Proteomes" id="UP000198280">
    <property type="component" value="Unassembled WGS sequence"/>
</dbReference>
<keyword evidence="2" id="KW-0472">Membrane</keyword>
<protein>
    <submittedName>
        <fullName evidence="3">Uncharacterized protein</fullName>
    </submittedName>
</protein>
<keyword evidence="2" id="KW-1133">Transmembrane helix</keyword>
<dbReference type="RefSeq" id="WP_089227079.1">
    <property type="nucleotide sequence ID" value="NZ_FZOF01000020.1"/>
</dbReference>
<evidence type="ECO:0000256" key="1">
    <source>
        <dbReference type="SAM" id="MobiDB-lite"/>
    </source>
</evidence>
<evidence type="ECO:0000313" key="4">
    <source>
        <dbReference type="Proteomes" id="UP000198280"/>
    </source>
</evidence>
<feature type="transmembrane region" description="Helical" evidence="2">
    <location>
        <begin position="77"/>
        <end position="95"/>
    </location>
</feature>
<reference evidence="3 4" key="1">
    <citation type="submission" date="2017-06" db="EMBL/GenBank/DDBJ databases">
        <authorList>
            <person name="Kim H.J."/>
            <person name="Triplett B.A."/>
        </authorList>
    </citation>
    <scope>NUCLEOTIDE SEQUENCE [LARGE SCALE GENOMIC DNA]</scope>
    <source>
        <strain evidence="3 4">CGMCC 4.1858</strain>
    </source>
</reference>
<feature type="transmembrane region" description="Helical" evidence="2">
    <location>
        <begin position="21"/>
        <end position="46"/>
    </location>
</feature>
<keyword evidence="4" id="KW-1185">Reference proteome</keyword>
<feature type="compositionally biased region" description="Low complexity" evidence="1">
    <location>
        <begin position="164"/>
        <end position="181"/>
    </location>
</feature>
<keyword evidence="2" id="KW-0812">Transmembrane</keyword>
<feature type="region of interest" description="Disordered" evidence="1">
    <location>
        <begin position="147"/>
        <end position="181"/>
    </location>
</feature>
<feature type="transmembrane region" description="Helical" evidence="2">
    <location>
        <begin position="115"/>
        <end position="133"/>
    </location>
</feature>
<sequence length="181" mass="18960">MNGERPPDKFSGRIGDGRINWQVGLLLVVVNVVLLALGVASTFWFFGQDIGIAGLSVALPAMSLCTFLVLFTDSRDVRTAVMSAFTVLYFGFVAASFNNEVARAMADTSGFLDDVYGSFNTFMIVMVGFYFGGKTAEKVVEKKHGAGQASAAAPLPEPVGNEGGTVTPLPAPATAPDGDPA</sequence>
<accession>A0A239LN53</accession>